<dbReference type="InterPro" id="IPR012902">
    <property type="entry name" value="N_methyl_site"/>
</dbReference>
<dbReference type="Pfam" id="PF07963">
    <property type="entry name" value="N_methyl"/>
    <property type="match status" value="1"/>
</dbReference>
<dbReference type="RefSeq" id="WP_146783473.1">
    <property type="nucleotide sequence ID" value="NZ_VOLT01000002.1"/>
</dbReference>
<evidence type="ECO:0000313" key="1">
    <source>
        <dbReference type="EMBL" id="TWX70680.1"/>
    </source>
</evidence>
<dbReference type="EMBL" id="VOLT01000002">
    <property type="protein sequence ID" value="TWX70680.1"/>
    <property type="molecule type" value="Genomic_DNA"/>
</dbReference>
<name>A0A5C6QPU5_9GAMM</name>
<evidence type="ECO:0000313" key="2">
    <source>
        <dbReference type="Proteomes" id="UP000321822"/>
    </source>
</evidence>
<reference evidence="1 2" key="1">
    <citation type="submission" date="2019-07" db="EMBL/GenBank/DDBJ databases">
        <title>Genomes of sea-ice associated Colwellia species.</title>
        <authorList>
            <person name="Bowman J.P."/>
        </authorList>
    </citation>
    <scope>NUCLEOTIDE SEQUENCE [LARGE SCALE GENOMIC DNA]</scope>
    <source>
        <strain evidence="1 2">ACAM 459</strain>
    </source>
</reference>
<dbReference type="InterPro" id="IPR045584">
    <property type="entry name" value="Pilin-like"/>
</dbReference>
<accession>A0A5C6QPU5</accession>
<organism evidence="1 2">
    <name type="scientific">Colwellia demingiae</name>
    <dbReference type="NCBI Taxonomy" id="89401"/>
    <lineage>
        <taxon>Bacteria</taxon>
        <taxon>Pseudomonadati</taxon>
        <taxon>Pseudomonadota</taxon>
        <taxon>Gammaproteobacteria</taxon>
        <taxon>Alteromonadales</taxon>
        <taxon>Colwelliaceae</taxon>
        <taxon>Colwellia</taxon>
    </lineage>
</organism>
<protein>
    <submittedName>
        <fullName evidence="1">Prepilin-type N-terminal cleavage/methylation domain-containing protein</fullName>
    </submittedName>
</protein>
<dbReference type="Proteomes" id="UP000321822">
    <property type="component" value="Unassembled WGS sequence"/>
</dbReference>
<comment type="caution">
    <text evidence="1">The sequence shown here is derived from an EMBL/GenBank/DDBJ whole genome shotgun (WGS) entry which is preliminary data.</text>
</comment>
<keyword evidence="2" id="KW-1185">Reference proteome</keyword>
<dbReference type="NCBIfam" id="TIGR02532">
    <property type="entry name" value="IV_pilin_GFxxxE"/>
    <property type="match status" value="1"/>
</dbReference>
<gene>
    <name evidence="1" type="ORF">ESZ36_03175</name>
</gene>
<dbReference type="PROSITE" id="PS00409">
    <property type="entry name" value="PROKAR_NTER_METHYL"/>
    <property type="match status" value="1"/>
</dbReference>
<dbReference type="Gene3D" id="3.30.700.10">
    <property type="entry name" value="Glycoprotein, Type 4 Pilin"/>
    <property type="match status" value="1"/>
</dbReference>
<sequence>MKNSMNVKASQKGFTLIELVVVIVILGILAVTAAPKFIDLTGDAKSSVVQAVKGSLNSAADMAHAKALIEGTVDGDLSIAGQNITFKFSYPDAASIDLLMDIDTSSSDADFDLVETGPVTYSYKGVTDPTKCQAVYNIATDKNVKPVITSNTYDC</sequence>
<dbReference type="AlphaFoldDB" id="A0A5C6QPU5"/>
<proteinExistence type="predicted"/>
<dbReference type="SUPFAM" id="SSF54523">
    <property type="entry name" value="Pili subunits"/>
    <property type="match status" value="1"/>
</dbReference>
<dbReference type="OrthoDB" id="8538594at2"/>